<dbReference type="Pfam" id="PF04020">
    <property type="entry name" value="Phage_holin_4_2"/>
    <property type="match status" value="1"/>
</dbReference>
<dbReference type="AlphaFoldDB" id="A0A1W2CTG8"/>
<dbReference type="PANTHER" id="PTHR37309">
    <property type="entry name" value="SLR0284 PROTEIN"/>
    <property type="match status" value="1"/>
</dbReference>
<keyword evidence="1" id="KW-1133">Transmembrane helix</keyword>
<name>A0A1W2CTG8_9BACT</name>
<feature type="transmembrane region" description="Helical" evidence="1">
    <location>
        <begin position="6"/>
        <end position="23"/>
    </location>
</feature>
<feature type="transmembrane region" description="Helical" evidence="1">
    <location>
        <begin position="87"/>
        <end position="107"/>
    </location>
</feature>
<organism evidence="2 3">
    <name type="scientific">Desulfocicer vacuolatum DSM 3385</name>
    <dbReference type="NCBI Taxonomy" id="1121400"/>
    <lineage>
        <taxon>Bacteria</taxon>
        <taxon>Pseudomonadati</taxon>
        <taxon>Thermodesulfobacteriota</taxon>
        <taxon>Desulfobacteria</taxon>
        <taxon>Desulfobacterales</taxon>
        <taxon>Desulfobacteraceae</taxon>
        <taxon>Desulfocicer</taxon>
    </lineage>
</organism>
<proteinExistence type="predicted"/>
<keyword evidence="1" id="KW-0472">Membrane</keyword>
<reference evidence="2 3" key="1">
    <citation type="submission" date="2017-04" db="EMBL/GenBank/DDBJ databases">
        <authorList>
            <person name="Afonso C.L."/>
            <person name="Miller P.J."/>
            <person name="Scott M.A."/>
            <person name="Spackman E."/>
            <person name="Goraichik I."/>
            <person name="Dimitrov K.M."/>
            <person name="Suarez D.L."/>
            <person name="Swayne D.E."/>
        </authorList>
    </citation>
    <scope>NUCLEOTIDE SEQUENCE [LARGE SCALE GENOMIC DNA]</scope>
    <source>
        <strain evidence="2 3">DSM 3385</strain>
    </source>
</reference>
<feature type="transmembrane region" description="Helical" evidence="1">
    <location>
        <begin position="55"/>
        <end position="75"/>
    </location>
</feature>
<dbReference type="Proteomes" id="UP000192418">
    <property type="component" value="Unassembled WGS sequence"/>
</dbReference>
<dbReference type="PANTHER" id="PTHR37309:SF1">
    <property type="entry name" value="SLR0284 PROTEIN"/>
    <property type="match status" value="1"/>
</dbReference>
<sequence length="108" mass="12099">MIWNILILTVAVFIVANILPGIYMKSFFTALVVAVVYSLVSFFLGWLLVFLALPFMIITFGLFKLVINAFLLFITDKLIDDFKIKDALTTMIAALLITLVDSGLHLLL</sequence>
<gene>
    <name evidence="2" type="ORF">SAMN02746065_113114</name>
</gene>
<dbReference type="RefSeq" id="WP_084069853.1">
    <property type="nucleotide sequence ID" value="NZ_FWXY01000013.1"/>
</dbReference>
<dbReference type="OrthoDB" id="6402664at2"/>
<dbReference type="InterPro" id="IPR007165">
    <property type="entry name" value="Phage_holin_4_2"/>
</dbReference>
<dbReference type="EMBL" id="FWXY01000013">
    <property type="protein sequence ID" value="SMC88224.1"/>
    <property type="molecule type" value="Genomic_DNA"/>
</dbReference>
<evidence type="ECO:0000256" key="1">
    <source>
        <dbReference type="SAM" id="Phobius"/>
    </source>
</evidence>
<evidence type="ECO:0000313" key="2">
    <source>
        <dbReference type="EMBL" id="SMC88224.1"/>
    </source>
</evidence>
<feature type="transmembrane region" description="Helical" evidence="1">
    <location>
        <begin position="30"/>
        <end position="49"/>
    </location>
</feature>
<keyword evidence="1" id="KW-0812">Transmembrane</keyword>
<accession>A0A1W2CTG8</accession>
<keyword evidence="3" id="KW-1185">Reference proteome</keyword>
<evidence type="ECO:0000313" key="3">
    <source>
        <dbReference type="Proteomes" id="UP000192418"/>
    </source>
</evidence>
<protein>
    <submittedName>
        <fullName evidence="2">Putative membrane protein</fullName>
    </submittedName>
</protein>